<name>A0A8H7DMW3_9AGAR</name>
<dbReference type="OrthoDB" id="48988at2759"/>
<protein>
    <submittedName>
        <fullName evidence="1">Uncharacterized protein</fullName>
    </submittedName>
</protein>
<reference evidence="1" key="1">
    <citation type="submission" date="2020-05" db="EMBL/GenBank/DDBJ databases">
        <title>Mycena genomes resolve the evolution of fungal bioluminescence.</title>
        <authorList>
            <person name="Tsai I.J."/>
        </authorList>
    </citation>
    <scope>NUCLEOTIDE SEQUENCE</scope>
    <source>
        <strain evidence="1">160909Yilan</strain>
    </source>
</reference>
<evidence type="ECO:0000313" key="2">
    <source>
        <dbReference type="Proteomes" id="UP000623467"/>
    </source>
</evidence>
<proteinExistence type="predicted"/>
<organism evidence="1 2">
    <name type="scientific">Mycena sanguinolenta</name>
    <dbReference type="NCBI Taxonomy" id="230812"/>
    <lineage>
        <taxon>Eukaryota</taxon>
        <taxon>Fungi</taxon>
        <taxon>Dikarya</taxon>
        <taxon>Basidiomycota</taxon>
        <taxon>Agaricomycotina</taxon>
        <taxon>Agaricomycetes</taxon>
        <taxon>Agaricomycetidae</taxon>
        <taxon>Agaricales</taxon>
        <taxon>Marasmiineae</taxon>
        <taxon>Mycenaceae</taxon>
        <taxon>Mycena</taxon>
    </lineage>
</organism>
<dbReference type="Proteomes" id="UP000623467">
    <property type="component" value="Unassembled WGS sequence"/>
</dbReference>
<sequence length="137" mass="14581">MWSNPINITVFDIPLQNGAVGEYADARQRVACVLSKIVAAQSGDFELVIDDRSSPLMVLGLGAGNATLMPHITGAGVTVTVLDGYGLLFYVLSPACGGNRMQILIYCPAGGVLIKLTEEEIKYLEEPYLPMAVLGHA</sequence>
<comment type="caution">
    <text evidence="1">The sequence shown here is derived from an EMBL/GenBank/DDBJ whole genome shotgun (WGS) entry which is preliminary data.</text>
</comment>
<dbReference type="EMBL" id="JACAZH010000001">
    <property type="protein sequence ID" value="KAF7377021.1"/>
    <property type="molecule type" value="Genomic_DNA"/>
</dbReference>
<keyword evidence="2" id="KW-1185">Reference proteome</keyword>
<dbReference type="AlphaFoldDB" id="A0A8H7DMW3"/>
<accession>A0A8H7DMW3</accession>
<evidence type="ECO:0000313" key="1">
    <source>
        <dbReference type="EMBL" id="KAF7377021.1"/>
    </source>
</evidence>
<gene>
    <name evidence="1" type="ORF">MSAN_00120200</name>
</gene>